<dbReference type="PANTHER" id="PTHR13847">
    <property type="entry name" value="SARCOSINE DEHYDROGENASE-RELATED"/>
    <property type="match status" value="1"/>
</dbReference>
<dbReference type="GO" id="GO:0016491">
    <property type="term" value="F:oxidoreductase activity"/>
    <property type="evidence" value="ECO:0007669"/>
    <property type="project" value="UniProtKB-KW"/>
</dbReference>
<sequence>MAEAYDIIVIGAGLCGLAAASALAERARVLVLEREPQPGYHATGRGTAVMQFNQGSQVVQALTRASLAELSGHYREIEDLPLLAPRGLVRVARADQLDQLHRFFDTAGPKPLCRWLDSEEVRLWVPILRPGYAAAGVLEAEVRDIHVGRLMALHQARMEARGARLVCGAEVTTLLRRTNAWQVASEAGTYQAPVVINAAGAWAGQVGAMAGASPLSLTPKRRTALSLSAPPGVDVAGLPMVADIDACFFLKSENGRFKGTPGDDTPCLPSDARPAPLDVAKGVDRLMAAFDLKIGQPDAVWAGLRTFAADGNPVCGFDPRAQGFFWLAGQGETGIQTAPALSRIAADLVEGRIAPAGRHPAVPGLDLADLAPERLSASFA</sequence>
<dbReference type="Gene3D" id="3.30.9.10">
    <property type="entry name" value="D-Amino Acid Oxidase, subunit A, domain 2"/>
    <property type="match status" value="1"/>
</dbReference>
<dbReference type="GO" id="GO:0005737">
    <property type="term" value="C:cytoplasm"/>
    <property type="evidence" value="ECO:0007669"/>
    <property type="project" value="TreeGrafter"/>
</dbReference>
<name>A0A399J4M7_9RHOB</name>
<dbReference type="OrthoDB" id="7421214at2"/>
<dbReference type="InterPro" id="IPR006076">
    <property type="entry name" value="FAD-dep_OxRdtase"/>
</dbReference>
<proteinExistence type="predicted"/>
<dbReference type="RefSeq" id="WP_119397481.1">
    <property type="nucleotide sequence ID" value="NZ_QWJJ01000002.1"/>
</dbReference>
<dbReference type="Gene3D" id="3.50.50.60">
    <property type="entry name" value="FAD/NAD(P)-binding domain"/>
    <property type="match status" value="1"/>
</dbReference>
<dbReference type="PANTHER" id="PTHR13847:SF287">
    <property type="entry name" value="FAD-DEPENDENT OXIDOREDUCTASE DOMAIN-CONTAINING PROTEIN 1"/>
    <property type="match status" value="1"/>
</dbReference>
<feature type="domain" description="FAD dependent oxidoreductase" evidence="2">
    <location>
        <begin position="6"/>
        <end position="348"/>
    </location>
</feature>
<reference evidence="3 4" key="1">
    <citation type="submission" date="2018-08" db="EMBL/GenBank/DDBJ databases">
        <title>Pseudooceanicola sediminis CY03 in the family Rhodobacteracea.</title>
        <authorList>
            <person name="Zhang Y.-J."/>
        </authorList>
    </citation>
    <scope>NUCLEOTIDE SEQUENCE [LARGE SCALE GENOMIC DNA]</scope>
    <source>
        <strain evidence="3 4">CY03</strain>
    </source>
</reference>
<comment type="caution">
    <text evidence="3">The sequence shown here is derived from an EMBL/GenBank/DDBJ whole genome shotgun (WGS) entry which is preliminary data.</text>
</comment>
<dbReference type="SUPFAM" id="SSF51905">
    <property type="entry name" value="FAD/NAD(P)-binding domain"/>
    <property type="match status" value="1"/>
</dbReference>
<dbReference type="InterPro" id="IPR036188">
    <property type="entry name" value="FAD/NAD-bd_sf"/>
</dbReference>
<dbReference type="AlphaFoldDB" id="A0A399J4M7"/>
<organism evidence="3 4">
    <name type="scientific">Pseudooceanicola sediminis</name>
    <dbReference type="NCBI Taxonomy" id="2211117"/>
    <lineage>
        <taxon>Bacteria</taxon>
        <taxon>Pseudomonadati</taxon>
        <taxon>Pseudomonadota</taxon>
        <taxon>Alphaproteobacteria</taxon>
        <taxon>Rhodobacterales</taxon>
        <taxon>Paracoccaceae</taxon>
        <taxon>Pseudooceanicola</taxon>
    </lineage>
</organism>
<evidence type="ECO:0000256" key="1">
    <source>
        <dbReference type="ARBA" id="ARBA00023002"/>
    </source>
</evidence>
<gene>
    <name evidence="3" type="ORF">DL237_02690</name>
</gene>
<protein>
    <submittedName>
        <fullName evidence="3">FAD-binding oxidoreductase</fullName>
    </submittedName>
</protein>
<accession>A0A399J4M7</accession>
<evidence type="ECO:0000313" key="3">
    <source>
        <dbReference type="EMBL" id="RII40241.1"/>
    </source>
</evidence>
<dbReference type="Proteomes" id="UP000265848">
    <property type="component" value="Unassembled WGS sequence"/>
</dbReference>
<evidence type="ECO:0000259" key="2">
    <source>
        <dbReference type="Pfam" id="PF01266"/>
    </source>
</evidence>
<dbReference type="EMBL" id="QWJJ01000002">
    <property type="protein sequence ID" value="RII40241.1"/>
    <property type="molecule type" value="Genomic_DNA"/>
</dbReference>
<evidence type="ECO:0000313" key="4">
    <source>
        <dbReference type="Proteomes" id="UP000265848"/>
    </source>
</evidence>
<keyword evidence="4" id="KW-1185">Reference proteome</keyword>
<dbReference type="Pfam" id="PF01266">
    <property type="entry name" value="DAO"/>
    <property type="match status" value="1"/>
</dbReference>
<keyword evidence="1" id="KW-0560">Oxidoreductase</keyword>